<dbReference type="AlphaFoldDB" id="A0A2I1RFT2"/>
<organism evidence="3 4">
    <name type="scientific">Faucicola osloensis</name>
    <name type="common">Moraxella osloensis</name>
    <dbReference type="NCBI Taxonomy" id="34062"/>
    <lineage>
        <taxon>Bacteria</taxon>
        <taxon>Pseudomonadati</taxon>
        <taxon>Pseudomonadota</taxon>
        <taxon>Gammaproteobacteria</taxon>
        <taxon>Moraxellales</taxon>
        <taxon>Moraxellaceae</taxon>
        <taxon>Faucicola</taxon>
    </lineage>
</organism>
<feature type="domain" description="Multidrug resistance protein MdtA-like alpha-helical hairpin" evidence="2">
    <location>
        <begin position="120"/>
        <end position="183"/>
    </location>
</feature>
<accession>A0A2I1RFT2</accession>
<proteinExistence type="predicted"/>
<dbReference type="SUPFAM" id="SSF111369">
    <property type="entry name" value="HlyD-like secretion proteins"/>
    <property type="match status" value="1"/>
</dbReference>
<dbReference type="GO" id="GO:0005886">
    <property type="term" value="C:plasma membrane"/>
    <property type="evidence" value="ECO:0007669"/>
    <property type="project" value="TreeGrafter"/>
</dbReference>
<sequence>MIKGLSLSMQKFLPNATLMLMAISLVGCKQISHFFDTKNNSTAHSTVGYIEGDYRYLAAPRSGWLKSVTVNLGDTLHRGQLAFNYRSDAEQFAVNQADAQLQSQIAQSQNLTTGARPEEIASLQAQLKSAQAQLLLAKQTLERYQMLQRSDAVAQVQVDEMVAQVKTAQAAVDSIQAQIRAANLPARKQTLTASIATSKAAKAALEKAQYDLSQLNVNSELAGEVSQVYYHTGEYVTQGQPIVQILPHANRKVIFYVPQDKLSTLRVGQVVNLQGIGSQQSLSNASIRYISPQASYTPPVIYSNENADKLTFRVEGVLNTADTMPNLQVGQPVQVILE</sequence>
<dbReference type="PROSITE" id="PS51257">
    <property type="entry name" value="PROKAR_LIPOPROTEIN"/>
    <property type="match status" value="1"/>
</dbReference>
<evidence type="ECO:0000256" key="1">
    <source>
        <dbReference type="SAM" id="Coils"/>
    </source>
</evidence>
<dbReference type="EMBL" id="PKJS01000016">
    <property type="protein sequence ID" value="PKZ67987.1"/>
    <property type="molecule type" value="Genomic_DNA"/>
</dbReference>
<evidence type="ECO:0000313" key="3">
    <source>
        <dbReference type="EMBL" id="PKZ67987.1"/>
    </source>
</evidence>
<dbReference type="Gene3D" id="1.10.287.470">
    <property type="entry name" value="Helix hairpin bin"/>
    <property type="match status" value="2"/>
</dbReference>
<name>A0A2I1RFT2_FAUOS</name>
<dbReference type="InterPro" id="IPR058624">
    <property type="entry name" value="MdtA-like_HH"/>
</dbReference>
<gene>
    <name evidence="3" type="ORF">CYJ96_10925</name>
</gene>
<dbReference type="Gene3D" id="2.40.50.100">
    <property type="match status" value="1"/>
</dbReference>
<dbReference type="Proteomes" id="UP000234914">
    <property type="component" value="Unassembled WGS sequence"/>
</dbReference>
<dbReference type="PANTHER" id="PTHR30438:SF2">
    <property type="entry name" value="MEMBRANE PROTEIN"/>
    <property type="match status" value="1"/>
</dbReference>
<dbReference type="Gene3D" id="2.40.30.170">
    <property type="match status" value="1"/>
</dbReference>
<keyword evidence="1" id="KW-0175">Coiled coil</keyword>
<dbReference type="PANTHER" id="PTHR30438">
    <property type="entry name" value="36 KDA ANTIGEN-RELATED"/>
    <property type="match status" value="1"/>
</dbReference>
<evidence type="ECO:0000259" key="2">
    <source>
        <dbReference type="Pfam" id="PF25876"/>
    </source>
</evidence>
<dbReference type="Pfam" id="PF25876">
    <property type="entry name" value="HH_MFP_RND"/>
    <property type="match status" value="1"/>
</dbReference>
<comment type="caution">
    <text evidence="3">The sequence shown here is derived from an EMBL/GenBank/DDBJ whole genome shotgun (WGS) entry which is preliminary data.</text>
</comment>
<evidence type="ECO:0000313" key="4">
    <source>
        <dbReference type="Proteomes" id="UP000234914"/>
    </source>
</evidence>
<feature type="coiled-coil region" evidence="1">
    <location>
        <begin position="120"/>
        <end position="178"/>
    </location>
</feature>
<protein>
    <submittedName>
        <fullName evidence="3">Secretion protein HlyD</fullName>
    </submittedName>
</protein>
<reference evidence="3 4" key="1">
    <citation type="submission" date="2017-12" db="EMBL/GenBank/DDBJ databases">
        <title>Phylogenetic diversity of female urinary microbiome.</title>
        <authorList>
            <person name="Thomas-White K."/>
            <person name="Wolfe A.J."/>
        </authorList>
    </citation>
    <scope>NUCLEOTIDE SEQUENCE [LARGE SCALE GENOMIC DNA]</scope>
    <source>
        <strain evidence="3 4">UMB0416</strain>
    </source>
</reference>